<dbReference type="EMBL" id="CM040467">
    <property type="protein sequence ID" value="MCI4385744.1"/>
    <property type="molecule type" value="Genomic_DNA"/>
</dbReference>
<proteinExistence type="predicted"/>
<evidence type="ECO:0000313" key="2">
    <source>
        <dbReference type="Proteomes" id="UP000829447"/>
    </source>
</evidence>
<accession>A0ACC5X3W1</accession>
<dbReference type="Proteomes" id="UP000829447">
    <property type="component" value="Linkage Group LG14"/>
</dbReference>
<reference evidence="1 2" key="1">
    <citation type="journal article" date="2022" name="bioRxiv">
        <title>An ancient truncated duplication of the anti-Mullerian hormone receptor type 2 gene is a potential conserved master sex determinant in the Pangasiidae catfish family.</title>
        <authorList>
            <person name="Wen M."/>
            <person name="Pan Q."/>
            <person name="Jouanno E."/>
            <person name="Montfort J."/>
            <person name="Zahm M."/>
            <person name="Cabau C."/>
            <person name="Klopp C."/>
            <person name="Iampietro C."/>
            <person name="Roques C."/>
            <person name="Bouchez O."/>
            <person name="Castinel A."/>
            <person name="Donnadieu C."/>
            <person name="Parrinello H."/>
            <person name="Poncet C."/>
            <person name="Belmonte E."/>
            <person name="Gautier V."/>
            <person name="Avarre J.-C."/>
            <person name="Dugue R."/>
            <person name="Gustiano R."/>
            <person name="Ha T.T.T."/>
            <person name="Campet M."/>
            <person name="Sriphairoj K."/>
            <person name="Ribolli J."/>
            <person name="de Almeida F.L."/>
            <person name="Desvignes T."/>
            <person name="Postlethwait J.H."/>
            <person name="Bucao C.F."/>
            <person name="Robinson-Rechavi M."/>
            <person name="Bobe J."/>
            <person name="Herpin A."/>
            <person name="Guiguen Y."/>
        </authorList>
    </citation>
    <scope>NUCLEOTIDE SEQUENCE [LARGE SCALE GENOMIC DNA]</scope>
    <source>
        <strain evidence="1">YG-Dec2019</strain>
    </source>
</reference>
<organism evidence="1 2">
    <name type="scientific">Pangasianodon gigas</name>
    <name type="common">Mekong giant catfish</name>
    <name type="synonym">Pangasius gigas</name>
    <dbReference type="NCBI Taxonomy" id="30993"/>
    <lineage>
        <taxon>Eukaryota</taxon>
        <taxon>Metazoa</taxon>
        <taxon>Chordata</taxon>
        <taxon>Craniata</taxon>
        <taxon>Vertebrata</taxon>
        <taxon>Euteleostomi</taxon>
        <taxon>Actinopterygii</taxon>
        <taxon>Neopterygii</taxon>
        <taxon>Teleostei</taxon>
        <taxon>Ostariophysi</taxon>
        <taxon>Siluriformes</taxon>
        <taxon>Pangasiidae</taxon>
        <taxon>Pangasianodon</taxon>
    </lineage>
</organism>
<gene>
    <name evidence="1" type="ORF">PGIGA_G00054270</name>
</gene>
<keyword evidence="2" id="KW-1185">Reference proteome</keyword>
<sequence>MNRFLSYFSGFTRNIFILRTMTGKGSPMTLKGTDVKGTKLKVPEAEHAGGFCDDSPAKKMKVSCTKSPPVDGTEGFESAWSDAVRDINLLFTKYSEVLRERAAVDASQIQELTNILTEAMSLESQLKEKKEHLRRALAIISDKLQD</sequence>
<protein>
    <submittedName>
        <fullName evidence="1">Uncharacterized protein</fullName>
    </submittedName>
</protein>
<name>A0ACC5X3W1_PANGG</name>
<evidence type="ECO:0000313" key="1">
    <source>
        <dbReference type="EMBL" id="MCI4385744.1"/>
    </source>
</evidence>
<comment type="caution">
    <text evidence="1">The sequence shown here is derived from an EMBL/GenBank/DDBJ whole genome shotgun (WGS) entry which is preliminary data.</text>
</comment>